<sequence>MELAPTLYHFDINGTIIGTDSTNIGETIHDAALEGLARSMTWLLNGDSALPHHETYYEHIKKYDTEGYKNRIANLLGNHPHLKPKYDLLCDAYKKGLFESFLHFLETTIVGKPDQVVIFRTFGHDGNQVLQLLKCDNRFEHLNTIILEDLTNIPSILNAKQHQLILYQDDYETWNNANRNPLFGKVIKSIDGWNQCGFDDNRCMVAEGNIETVRIFKVNTFEAAIDKFYFINLMST</sequence>
<dbReference type="EMBL" id="MZ420154">
    <property type="protein sequence ID" value="QYA18791.1"/>
    <property type="molecule type" value="Genomic_DNA"/>
</dbReference>
<reference evidence="1" key="1">
    <citation type="submission" date="2021-06" db="EMBL/GenBank/DDBJ databases">
        <authorList>
            <person name="Rolland C."/>
        </authorList>
    </citation>
    <scope>NUCLEOTIDE SEQUENCE</scope>
    <source>
        <strain evidence="1">347.936635</strain>
    </source>
</reference>
<evidence type="ECO:0000313" key="1">
    <source>
        <dbReference type="EMBL" id="QYA18791.1"/>
    </source>
</evidence>
<gene>
    <name evidence="1" type="ORF">KOM_12_523</name>
</gene>
<organism evidence="1">
    <name type="scientific">Clandestinovirus</name>
    <dbReference type="NCBI Taxonomy" id="2831644"/>
    <lineage>
        <taxon>Viruses</taxon>
    </lineage>
</organism>
<accession>A0A8F8KPB7</accession>
<proteinExistence type="predicted"/>
<name>A0A8F8KPB7_9VIRU</name>
<protein>
    <submittedName>
        <fullName evidence="1">Uncharacterized protein</fullName>
    </submittedName>
</protein>